<feature type="transmembrane region" description="Helical" evidence="1">
    <location>
        <begin position="6"/>
        <end position="24"/>
    </location>
</feature>
<name>A0A101ERC6_9THEM</name>
<dbReference type="PATRIC" id="fig|93930.3.peg.1215"/>
<dbReference type="AlphaFoldDB" id="A0A101ERC6"/>
<comment type="caution">
    <text evidence="2">The sequence shown here is derived from an EMBL/GenBank/DDBJ whole genome shotgun (WGS) entry which is preliminary data.</text>
</comment>
<gene>
    <name evidence="2" type="ORF">XD57_0430</name>
</gene>
<organism evidence="2 3">
    <name type="scientific">Thermotoga petrophila</name>
    <dbReference type="NCBI Taxonomy" id="93929"/>
    <lineage>
        <taxon>Bacteria</taxon>
        <taxon>Thermotogati</taxon>
        <taxon>Thermotogota</taxon>
        <taxon>Thermotogae</taxon>
        <taxon>Thermotogales</taxon>
        <taxon>Thermotogaceae</taxon>
        <taxon>Thermotoga</taxon>
    </lineage>
</organism>
<evidence type="ECO:0000256" key="1">
    <source>
        <dbReference type="SAM" id="Phobius"/>
    </source>
</evidence>
<accession>A0A101ERC6</accession>
<evidence type="ECO:0000313" key="2">
    <source>
        <dbReference type="EMBL" id="KUK23463.1"/>
    </source>
</evidence>
<protein>
    <submittedName>
        <fullName evidence="2">Uncharacterized protein</fullName>
    </submittedName>
</protein>
<feature type="transmembrane region" description="Helical" evidence="1">
    <location>
        <begin position="29"/>
        <end position="45"/>
    </location>
</feature>
<keyword evidence="1" id="KW-0472">Membrane</keyword>
<sequence length="265" mass="30889">MRSNLSVVNLINFSIGLLNVGLWINGKNDFLLVIFLLNLVINFLVNRDLSQVLIAALTYPLGLIVSLKRKKTPFEGMEKTTEMEVLRKISRKSLKESVFFENATTRRETILRVSEDVERGEVSLETFMKVSKRLMKDSDSDVVLYATESTGKVERSFEDVEKFLSGVPFEETRIFYGRVWDYLESDFLTGGVEKYYKKSILARIGRMEKDEKYFVMKYRVDKDPTVLWEGLEKTKSPLIYKMLMIELLKRKDIEGVRKLKELFSQ</sequence>
<dbReference type="EMBL" id="LGFG01000022">
    <property type="protein sequence ID" value="KUK23463.1"/>
    <property type="molecule type" value="Genomic_DNA"/>
</dbReference>
<proteinExistence type="predicted"/>
<keyword evidence="1" id="KW-1133">Transmembrane helix</keyword>
<keyword evidence="1" id="KW-0812">Transmembrane</keyword>
<dbReference type="Proteomes" id="UP000058636">
    <property type="component" value="Unassembled WGS sequence"/>
</dbReference>
<evidence type="ECO:0000313" key="3">
    <source>
        <dbReference type="Proteomes" id="UP000058636"/>
    </source>
</evidence>
<reference evidence="2 3" key="1">
    <citation type="journal article" date="2015" name="MBio">
        <title>Genome-Resolved Metagenomic Analysis Reveals Roles for Candidate Phyla and Other Microbial Community Members in Biogeochemical Transformations in Oil Reservoirs.</title>
        <authorList>
            <person name="Hu P."/>
            <person name="Tom L."/>
            <person name="Singh A."/>
            <person name="Thomas B.C."/>
            <person name="Baker B.J."/>
            <person name="Piceno Y.M."/>
            <person name="Andersen G.L."/>
            <person name="Banfield J.F."/>
        </authorList>
    </citation>
    <scope>NUCLEOTIDE SEQUENCE [LARGE SCALE GENOMIC DNA]</scope>
    <source>
        <strain evidence="2">46_26</strain>
    </source>
</reference>